<gene>
    <name evidence="9" type="ORF">MM817_01096</name>
</gene>
<feature type="binding site" evidence="8">
    <location>
        <position position="228"/>
    </location>
    <ligand>
        <name>Zn(2+)</name>
        <dbReference type="ChEBI" id="CHEBI:29105"/>
        <label>2</label>
    </ligand>
</feature>
<accession>A0A9X1VB98</accession>
<evidence type="ECO:0000313" key="10">
    <source>
        <dbReference type="Proteomes" id="UP001139263"/>
    </source>
</evidence>
<comment type="similarity">
    <text evidence="1 6">Belongs to the peptidase M42 family.</text>
</comment>
<dbReference type="InterPro" id="IPR008007">
    <property type="entry name" value="Peptidase_M42"/>
</dbReference>
<dbReference type="GO" id="GO:0004177">
    <property type="term" value="F:aminopeptidase activity"/>
    <property type="evidence" value="ECO:0007669"/>
    <property type="project" value="UniProtKB-UniRule"/>
</dbReference>
<feature type="binding site" evidence="8">
    <location>
        <position position="328"/>
    </location>
    <ligand>
        <name>Zn(2+)</name>
        <dbReference type="ChEBI" id="CHEBI:29105"/>
        <label>2</label>
    </ligand>
</feature>
<dbReference type="CDD" id="cd05657">
    <property type="entry name" value="M42_glucanase_like"/>
    <property type="match status" value="1"/>
</dbReference>
<evidence type="ECO:0000256" key="8">
    <source>
        <dbReference type="PIRSR" id="PIRSR001123-2"/>
    </source>
</evidence>
<comment type="cofactor">
    <cofactor evidence="8">
        <name>a divalent metal cation</name>
        <dbReference type="ChEBI" id="CHEBI:60240"/>
    </cofactor>
    <text evidence="8">Binds 2 divalent metal cations per subunit.</text>
</comment>
<proteinExistence type="inferred from homology"/>
<dbReference type="Proteomes" id="UP001139263">
    <property type="component" value="Unassembled WGS sequence"/>
</dbReference>
<dbReference type="GO" id="GO:0006508">
    <property type="term" value="P:proteolysis"/>
    <property type="evidence" value="ECO:0007669"/>
    <property type="project" value="UniProtKB-KW"/>
</dbReference>
<evidence type="ECO:0000256" key="1">
    <source>
        <dbReference type="ARBA" id="ARBA00006272"/>
    </source>
</evidence>
<keyword evidence="10" id="KW-1185">Reference proteome</keyword>
<dbReference type="Gene3D" id="3.40.630.10">
    <property type="entry name" value="Zn peptidases"/>
    <property type="match status" value="1"/>
</dbReference>
<comment type="caution">
    <text evidence="9">The sequence shown here is derived from an EMBL/GenBank/DDBJ whole genome shotgun (WGS) entry which is preliminary data.</text>
</comment>
<keyword evidence="5" id="KW-0378">Hydrolase</keyword>
<evidence type="ECO:0000256" key="3">
    <source>
        <dbReference type="ARBA" id="ARBA00022670"/>
    </source>
</evidence>
<dbReference type="InterPro" id="IPR023367">
    <property type="entry name" value="Peptidase_M42_dom2"/>
</dbReference>
<dbReference type="InterPro" id="IPR051464">
    <property type="entry name" value="Peptidase_M42_aminopept"/>
</dbReference>
<feature type="active site" description="Proton acceptor" evidence="7">
    <location>
        <position position="227"/>
    </location>
</feature>
<organism evidence="9 10">
    <name type="scientific">Sulfoacidibacillus ferrooxidans</name>
    <dbReference type="NCBI Taxonomy" id="2005001"/>
    <lineage>
        <taxon>Bacteria</taxon>
        <taxon>Bacillati</taxon>
        <taxon>Bacillota</taxon>
        <taxon>Bacilli</taxon>
        <taxon>Bacillales</taxon>
        <taxon>Alicyclobacillaceae</taxon>
        <taxon>Sulfoacidibacillus</taxon>
    </lineage>
</organism>
<evidence type="ECO:0000313" key="9">
    <source>
        <dbReference type="EMBL" id="MCI0182827.1"/>
    </source>
</evidence>
<dbReference type="PANTHER" id="PTHR32481">
    <property type="entry name" value="AMINOPEPTIDASE"/>
    <property type="match status" value="1"/>
</dbReference>
<keyword evidence="2" id="KW-0031">Aminopeptidase</keyword>
<evidence type="ECO:0000256" key="2">
    <source>
        <dbReference type="ARBA" id="ARBA00022438"/>
    </source>
</evidence>
<evidence type="ECO:0000256" key="7">
    <source>
        <dbReference type="PIRSR" id="PIRSR001123-1"/>
    </source>
</evidence>
<dbReference type="SUPFAM" id="SSF53187">
    <property type="entry name" value="Zn-dependent exopeptidases"/>
    <property type="match status" value="1"/>
</dbReference>
<feature type="binding site" evidence="8">
    <location>
        <position position="78"/>
    </location>
    <ligand>
        <name>Zn(2+)</name>
        <dbReference type="ChEBI" id="CHEBI:29105"/>
        <label>1</label>
    </ligand>
</feature>
<evidence type="ECO:0000256" key="5">
    <source>
        <dbReference type="ARBA" id="ARBA00022801"/>
    </source>
</evidence>
<dbReference type="AlphaFoldDB" id="A0A9X1VB98"/>
<dbReference type="PIRSF" id="PIRSF001123">
    <property type="entry name" value="PepA_GA"/>
    <property type="match status" value="1"/>
</dbReference>
<name>A0A9X1VB98_9BACL</name>
<dbReference type="GO" id="GO:0046872">
    <property type="term" value="F:metal ion binding"/>
    <property type="evidence" value="ECO:0007669"/>
    <property type="project" value="UniProtKB-UniRule"/>
</dbReference>
<keyword evidence="3" id="KW-0645">Protease</keyword>
<sequence length="352" mass="38826">MKYTEANEDGFDDAVELAISHILKLVSIPSPTGFTDRAIDYCYRQIAQMGFSVSKTFKGGLVVQVPGQRERTRVLAAHVDTLGAIVKQILPSGRLKMSPIGGFRFHGVEGEYCLVHTLEGASYTGTIVAHKASSHVYKEAEERTEDTMEIRLDERVNNEQDVRTLGIRIGDMVSFDARAVLLPSGHLKSRHLDDKASVGMLLELLQVIKEQQLVLPYSLAILISTDEEIGYGGNSNIPETAFEYIAVDMGAIGDGLETTEYVVSICAKDSSGPYNYDLRRQLVYLAERNHVAHAIDIYPFYASDASAARRAGYDLATALIGAGIDSSHSYERTHREAIAATLRLLLLYIQHE</sequence>
<keyword evidence="4 8" id="KW-0479">Metal-binding</keyword>
<dbReference type="PANTHER" id="PTHR32481:SF7">
    <property type="entry name" value="AMINOPEPTIDASE YHFE-RELATED"/>
    <property type="match status" value="1"/>
</dbReference>
<dbReference type="Gene3D" id="2.40.30.40">
    <property type="entry name" value="Peptidase M42, domain 2"/>
    <property type="match status" value="1"/>
</dbReference>
<reference evidence="9" key="1">
    <citation type="submission" date="2022-03" db="EMBL/GenBank/DDBJ databases">
        <title>Draft Genome Sequence of Firmicute Strain S0AB, a Heterotrophic Iron/Sulfur-Oxidizing Extreme Acidophile.</title>
        <authorList>
            <person name="Vergara E."/>
            <person name="Pakostova E."/>
            <person name="Johnson D.B."/>
            <person name="Holmes D.S."/>
        </authorList>
    </citation>
    <scope>NUCLEOTIDE SEQUENCE</scope>
    <source>
        <strain evidence="9">S0AB</strain>
    </source>
</reference>
<dbReference type="EMBL" id="JALBUF010000002">
    <property type="protein sequence ID" value="MCI0182827.1"/>
    <property type="molecule type" value="Genomic_DNA"/>
</dbReference>
<evidence type="ECO:0008006" key="11">
    <source>
        <dbReference type="Google" id="ProtNLM"/>
    </source>
</evidence>
<protein>
    <recommendedName>
        <fullName evidence="11">Peptidase M42</fullName>
    </recommendedName>
</protein>
<dbReference type="RefSeq" id="WP_241712430.1">
    <property type="nucleotide sequence ID" value="NZ_JALBUF010000002.1"/>
</dbReference>
<dbReference type="Pfam" id="PF05343">
    <property type="entry name" value="Peptidase_M42"/>
    <property type="match status" value="1"/>
</dbReference>
<evidence type="ECO:0000256" key="4">
    <source>
        <dbReference type="ARBA" id="ARBA00022723"/>
    </source>
</evidence>
<evidence type="ECO:0000256" key="6">
    <source>
        <dbReference type="PIRNR" id="PIRNR001123"/>
    </source>
</evidence>
<feature type="binding site" evidence="8">
    <location>
        <position position="248"/>
    </location>
    <ligand>
        <name>Zn(2+)</name>
        <dbReference type="ChEBI" id="CHEBI:29105"/>
        <label>1</label>
    </ligand>
</feature>
<feature type="binding site" evidence="8">
    <location>
        <position position="193"/>
    </location>
    <ligand>
        <name>Zn(2+)</name>
        <dbReference type="ChEBI" id="CHEBI:29105"/>
        <label>1</label>
    </ligand>
</feature>
<feature type="binding site" evidence="8">
    <location>
        <position position="193"/>
    </location>
    <ligand>
        <name>Zn(2+)</name>
        <dbReference type="ChEBI" id="CHEBI:29105"/>
        <label>2</label>
    </ligand>
</feature>
<dbReference type="SUPFAM" id="SSF101821">
    <property type="entry name" value="Aminopeptidase/glucanase lid domain"/>
    <property type="match status" value="1"/>
</dbReference>